<protein>
    <recommendedName>
        <fullName evidence="3">ER membrane protein complex subunit 10</fullName>
    </recommendedName>
</protein>
<reference evidence="2" key="1">
    <citation type="journal article" date="2018" name="Nat. Microbiol.">
        <title>Leveraging single-cell genomics to expand the fungal tree of life.</title>
        <authorList>
            <person name="Ahrendt S.R."/>
            <person name="Quandt C.A."/>
            <person name="Ciobanu D."/>
            <person name="Clum A."/>
            <person name="Salamov A."/>
            <person name="Andreopoulos B."/>
            <person name="Cheng J.F."/>
            <person name="Woyke T."/>
            <person name="Pelin A."/>
            <person name="Henrissat B."/>
            <person name="Reynolds N.K."/>
            <person name="Benny G.L."/>
            <person name="Smith M.E."/>
            <person name="James T.Y."/>
            <person name="Grigoriev I.V."/>
        </authorList>
    </citation>
    <scope>NUCLEOTIDE SEQUENCE [LARGE SCALE GENOMIC DNA]</scope>
</reference>
<dbReference type="PANTHER" id="PTHR39219">
    <property type="entry name" value="ER MEMBRANE PROTEIN COMPLEX SUBUNIT 10"/>
    <property type="match status" value="1"/>
</dbReference>
<evidence type="ECO:0008006" key="3">
    <source>
        <dbReference type="Google" id="ProtNLM"/>
    </source>
</evidence>
<dbReference type="EMBL" id="KZ995215">
    <property type="protein sequence ID" value="RKO91136.1"/>
    <property type="molecule type" value="Genomic_DNA"/>
</dbReference>
<proteinExistence type="predicted"/>
<evidence type="ECO:0000313" key="1">
    <source>
        <dbReference type="EMBL" id="RKO91136.1"/>
    </source>
</evidence>
<dbReference type="PANTHER" id="PTHR39219:SF1">
    <property type="entry name" value="ER MEMBRANE PROTEIN COMPLEX SUBUNIT 10"/>
    <property type="match status" value="1"/>
</dbReference>
<name>A0A4P9WKK0_9FUNG</name>
<dbReference type="Proteomes" id="UP000269721">
    <property type="component" value="Unassembled WGS sequence"/>
</dbReference>
<accession>A0A4P9WKK0</accession>
<dbReference type="Pfam" id="PF21203">
    <property type="entry name" value="ECM10"/>
    <property type="match status" value="1"/>
</dbReference>
<dbReference type="AlphaFoldDB" id="A0A4P9WKK0"/>
<keyword evidence="2" id="KW-1185">Reference proteome</keyword>
<sequence>MRFVHFFLGLVSNERRLEVWHSVDNGPATRRATLAYHPTSARRGVNRLESVEEVVLSPGTAGESALYRVSLRTRGENGITLNATVPLCLLETAKRRDQFTLHLDSNGNPWHLDYLVAATECKNADILGPLRNLIGPLSNRIPNFLDLKDAVTKFKSQVLISKPIEGARPKLQELVDTPDGKPIAEQSFFQKYWFYIIPILILVGMSSAAEEPAKGGGAKR</sequence>
<gene>
    <name evidence="1" type="ORF">BDK51DRAFT_31163</name>
</gene>
<evidence type="ECO:0000313" key="2">
    <source>
        <dbReference type="Proteomes" id="UP000269721"/>
    </source>
</evidence>
<dbReference type="CDD" id="cd22209">
    <property type="entry name" value="EMC10"/>
    <property type="match status" value="1"/>
</dbReference>
<organism evidence="1 2">
    <name type="scientific">Blyttiomyces helicus</name>
    <dbReference type="NCBI Taxonomy" id="388810"/>
    <lineage>
        <taxon>Eukaryota</taxon>
        <taxon>Fungi</taxon>
        <taxon>Fungi incertae sedis</taxon>
        <taxon>Chytridiomycota</taxon>
        <taxon>Chytridiomycota incertae sedis</taxon>
        <taxon>Chytridiomycetes</taxon>
        <taxon>Chytridiomycetes incertae sedis</taxon>
        <taxon>Blyttiomyces</taxon>
    </lineage>
</organism>
<dbReference type="OrthoDB" id="1894652at2759"/>